<dbReference type="Pfam" id="PF00015">
    <property type="entry name" value="MCPsignal"/>
    <property type="match status" value="1"/>
</dbReference>
<name>A0ABD4X5T0_9RHOB</name>
<dbReference type="InterPro" id="IPR003660">
    <property type="entry name" value="HAMP_dom"/>
</dbReference>
<evidence type="ECO:0000256" key="5">
    <source>
        <dbReference type="SAM" id="Phobius"/>
    </source>
</evidence>
<dbReference type="AlphaFoldDB" id="A0ABD4X5T0"/>
<keyword evidence="4" id="KW-0175">Coiled coil</keyword>
<dbReference type="SUPFAM" id="SSF58104">
    <property type="entry name" value="Methyl-accepting chemotaxis protein (MCP) signaling domain"/>
    <property type="match status" value="1"/>
</dbReference>
<gene>
    <name evidence="8" type="ORF">PXK24_03520</name>
</gene>
<dbReference type="PRINTS" id="PR00260">
    <property type="entry name" value="CHEMTRNSDUCR"/>
</dbReference>
<comment type="similarity">
    <text evidence="2">Belongs to the methyl-accepting chemotaxis (MCP) protein family.</text>
</comment>
<dbReference type="PROSITE" id="PS50885">
    <property type="entry name" value="HAMP"/>
    <property type="match status" value="1"/>
</dbReference>
<organism evidence="8 9">
    <name type="scientific">Phaeobacter gallaeciensis</name>
    <dbReference type="NCBI Taxonomy" id="60890"/>
    <lineage>
        <taxon>Bacteria</taxon>
        <taxon>Pseudomonadati</taxon>
        <taxon>Pseudomonadota</taxon>
        <taxon>Alphaproteobacteria</taxon>
        <taxon>Rhodobacterales</taxon>
        <taxon>Roseobacteraceae</taxon>
        <taxon>Phaeobacter</taxon>
    </lineage>
</organism>
<keyword evidence="3" id="KW-0807">Transducer</keyword>
<feature type="transmembrane region" description="Helical" evidence="5">
    <location>
        <begin position="76"/>
        <end position="97"/>
    </location>
</feature>
<evidence type="ECO:0000256" key="4">
    <source>
        <dbReference type="SAM" id="Coils"/>
    </source>
</evidence>
<dbReference type="Gene3D" id="1.10.287.950">
    <property type="entry name" value="Methyl-accepting chemotaxis protein"/>
    <property type="match status" value="1"/>
</dbReference>
<dbReference type="RefSeq" id="WP_274839158.1">
    <property type="nucleotide sequence ID" value="NZ_JARCJF010000001.1"/>
</dbReference>
<evidence type="ECO:0000256" key="1">
    <source>
        <dbReference type="ARBA" id="ARBA00022500"/>
    </source>
</evidence>
<keyword evidence="5" id="KW-0472">Membrane</keyword>
<comment type="caution">
    <text evidence="8">The sequence shown here is derived from an EMBL/GenBank/DDBJ whole genome shotgun (WGS) entry which is preliminary data.</text>
</comment>
<sequence>MGKVTQGDGLDMSTVTNSSDKQFQRLATLVLLPAPALVAYFVDGAVPWWLMASLSGALGLLTWLSKGFSDSFRDYVIAFCYIGHSILFTTSFTGHAWQIDSHMLFFASLAVVSTLYGPGAVIFATVLVAVHHLAFSLMLPSLVFPGGSVLASIERTVMHAVILLLEAGILLMSIYQRQAARRALEEQQQALQEEAAKAEEAEEEALRSKRDSENVVMIFDESLKTMAAGNLSGRITGDFPHEYESMRDAFNELAESLNSGIGTAMTISGDFRNDAHSVSEAVQSLSARTESQAATLTETTAALQELSESVKKSAADSGKAAENARTAYRGAVENGDLMSAAVDAMGNIEQSSNEISTIINVIEDISFQTNLLALNAGVEAARAGESGRGFAVVAAEVRALAQRTADAANEVKSLIGTSAKQVKEGSELVNKAGDALQDIVARVSETNKLIEAISGTSTDQASALSEMASALSTLDGATQTNAAMVEEMTAMSMSMDSKARELAGTLSRFELDDQQSGMGGAGGLRLVS</sequence>
<reference evidence="8 9" key="1">
    <citation type="submission" date="2023-02" db="EMBL/GenBank/DDBJ databases">
        <title>Population genomics of bacteria associated with diatom.</title>
        <authorList>
            <person name="Xie J."/>
            <person name="Wang H."/>
        </authorList>
    </citation>
    <scope>NUCLEOTIDE SEQUENCE [LARGE SCALE GENOMIC DNA]</scope>
    <source>
        <strain evidence="8 9">PT47_8</strain>
    </source>
</reference>
<feature type="transmembrane region" description="Helical" evidence="5">
    <location>
        <begin position="26"/>
        <end position="42"/>
    </location>
</feature>
<dbReference type="InterPro" id="IPR004089">
    <property type="entry name" value="MCPsignal_dom"/>
</dbReference>
<dbReference type="GO" id="GO:0006935">
    <property type="term" value="P:chemotaxis"/>
    <property type="evidence" value="ECO:0007669"/>
    <property type="project" value="UniProtKB-KW"/>
</dbReference>
<dbReference type="PROSITE" id="PS50111">
    <property type="entry name" value="CHEMOTAXIS_TRANSDUC_2"/>
    <property type="match status" value="1"/>
</dbReference>
<proteinExistence type="inferred from homology"/>
<dbReference type="PANTHER" id="PTHR43531">
    <property type="entry name" value="PROTEIN ICFG"/>
    <property type="match status" value="1"/>
</dbReference>
<accession>A0ABD4X5T0</accession>
<feature type="coiled-coil region" evidence="4">
    <location>
        <begin position="177"/>
        <end position="211"/>
    </location>
</feature>
<keyword evidence="5" id="KW-1133">Transmembrane helix</keyword>
<feature type="transmembrane region" description="Helical" evidence="5">
    <location>
        <begin position="133"/>
        <end position="151"/>
    </location>
</feature>
<keyword evidence="5" id="KW-0812">Transmembrane</keyword>
<dbReference type="Proteomes" id="UP001218364">
    <property type="component" value="Unassembled WGS sequence"/>
</dbReference>
<dbReference type="SMART" id="SM00283">
    <property type="entry name" value="MA"/>
    <property type="match status" value="1"/>
</dbReference>
<dbReference type="EMBL" id="JARCJK010000001">
    <property type="protein sequence ID" value="MDE4164745.1"/>
    <property type="molecule type" value="Genomic_DNA"/>
</dbReference>
<evidence type="ECO:0000256" key="2">
    <source>
        <dbReference type="ARBA" id="ARBA00029447"/>
    </source>
</evidence>
<evidence type="ECO:0000259" key="6">
    <source>
        <dbReference type="PROSITE" id="PS50111"/>
    </source>
</evidence>
<dbReference type="GO" id="GO:0007165">
    <property type="term" value="P:signal transduction"/>
    <property type="evidence" value="ECO:0007669"/>
    <property type="project" value="UniProtKB-KW"/>
</dbReference>
<evidence type="ECO:0000313" key="9">
    <source>
        <dbReference type="Proteomes" id="UP001218364"/>
    </source>
</evidence>
<evidence type="ECO:0000256" key="3">
    <source>
        <dbReference type="PROSITE-ProRule" id="PRU00284"/>
    </source>
</evidence>
<dbReference type="InterPro" id="IPR051310">
    <property type="entry name" value="MCP_chemotaxis"/>
</dbReference>
<evidence type="ECO:0000259" key="7">
    <source>
        <dbReference type="PROSITE" id="PS50885"/>
    </source>
</evidence>
<dbReference type="CDD" id="cd11386">
    <property type="entry name" value="MCP_signal"/>
    <property type="match status" value="1"/>
</dbReference>
<keyword evidence="1" id="KW-0145">Chemotaxis</keyword>
<dbReference type="InterPro" id="IPR004090">
    <property type="entry name" value="Chemotax_Me-accpt_rcpt"/>
</dbReference>
<evidence type="ECO:0000313" key="8">
    <source>
        <dbReference type="EMBL" id="MDE4164745.1"/>
    </source>
</evidence>
<feature type="domain" description="Methyl-accepting transducer" evidence="6">
    <location>
        <begin position="267"/>
        <end position="496"/>
    </location>
</feature>
<feature type="domain" description="HAMP" evidence="7">
    <location>
        <begin position="221"/>
        <end position="262"/>
    </location>
</feature>
<protein>
    <submittedName>
        <fullName evidence="8">Methyl-accepting chemotaxis protein</fullName>
    </submittedName>
</protein>
<feature type="transmembrane region" description="Helical" evidence="5">
    <location>
        <begin position="103"/>
        <end position="126"/>
    </location>
</feature>
<feature type="transmembrane region" description="Helical" evidence="5">
    <location>
        <begin position="157"/>
        <end position="175"/>
    </location>
</feature>
<dbReference type="PANTHER" id="PTHR43531:SF11">
    <property type="entry name" value="METHYL-ACCEPTING CHEMOTAXIS PROTEIN 3"/>
    <property type="match status" value="1"/>
</dbReference>